<feature type="transmembrane region" description="Helical" evidence="1">
    <location>
        <begin position="268"/>
        <end position="287"/>
    </location>
</feature>
<dbReference type="InterPro" id="IPR038731">
    <property type="entry name" value="RgtA/B/C-like"/>
</dbReference>
<evidence type="ECO:0000313" key="4">
    <source>
        <dbReference type="Proteomes" id="UP000236311"/>
    </source>
</evidence>
<gene>
    <name evidence="3" type="ORF">AMURIS_00752</name>
</gene>
<dbReference type="Pfam" id="PF13231">
    <property type="entry name" value="PMT_2"/>
    <property type="match status" value="1"/>
</dbReference>
<name>A0A2K4ZC64_9FIRM</name>
<keyword evidence="4" id="KW-1185">Reference proteome</keyword>
<feature type="transmembrane region" description="Helical" evidence="1">
    <location>
        <begin position="7"/>
        <end position="28"/>
    </location>
</feature>
<feature type="transmembrane region" description="Helical" evidence="1">
    <location>
        <begin position="431"/>
        <end position="450"/>
    </location>
</feature>
<feature type="transmembrane region" description="Helical" evidence="1">
    <location>
        <begin position="233"/>
        <end position="256"/>
    </location>
</feature>
<keyword evidence="1" id="KW-1133">Transmembrane helix</keyword>
<dbReference type="RefSeq" id="WP_103238154.1">
    <property type="nucleotide sequence ID" value="NZ_JANJZD010000003.1"/>
</dbReference>
<evidence type="ECO:0000313" key="3">
    <source>
        <dbReference type="EMBL" id="SOY28047.1"/>
    </source>
</evidence>
<protein>
    <recommendedName>
        <fullName evidence="2">Glycosyltransferase RgtA/B/C/D-like domain-containing protein</fullName>
    </recommendedName>
</protein>
<dbReference type="AlphaFoldDB" id="A0A2K4ZC64"/>
<feature type="transmembrane region" description="Helical" evidence="1">
    <location>
        <begin position="178"/>
        <end position="197"/>
    </location>
</feature>
<feature type="transmembrane region" description="Helical" evidence="1">
    <location>
        <begin position="34"/>
        <end position="55"/>
    </location>
</feature>
<feature type="domain" description="Glycosyltransferase RgtA/B/C/D-like" evidence="2">
    <location>
        <begin position="150"/>
        <end position="279"/>
    </location>
</feature>
<feature type="transmembrane region" description="Helical" evidence="1">
    <location>
        <begin position="148"/>
        <end position="171"/>
    </location>
</feature>
<proteinExistence type="predicted"/>
<feature type="transmembrane region" description="Helical" evidence="1">
    <location>
        <begin position="396"/>
        <end position="419"/>
    </location>
</feature>
<reference evidence="3 4" key="1">
    <citation type="submission" date="2018-01" db="EMBL/GenBank/DDBJ databases">
        <authorList>
            <person name="Gaut B.S."/>
            <person name="Morton B.R."/>
            <person name="Clegg M.T."/>
            <person name="Duvall M.R."/>
        </authorList>
    </citation>
    <scope>NUCLEOTIDE SEQUENCE [LARGE SCALE GENOMIC DNA]</scope>
    <source>
        <strain evidence="3">GP69</strain>
    </source>
</reference>
<keyword evidence="1" id="KW-0812">Transmembrane</keyword>
<dbReference type="OrthoDB" id="2061016at2"/>
<dbReference type="Proteomes" id="UP000236311">
    <property type="component" value="Unassembled WGS sequence"/>
</dbReference>
<evidence type="ECO:0000259" key="2">
    <source>
        <dbReference type="Pfam" id="PF13231"/>
    </source>
</evidence>
<dbReference type="EMBL" id="OFSM01000003">
    <property type="protein sequence ID" value="SOY28047.1"/>
    <property type="molecule type" value="Genomic_DNA"/>
</dbReference>
<organism evidence="3 4">
    <name type="scientific">Acetatifactor muris</name>
    <dbReference type="NCBI Taxonomy" id="879566"/>
    <lineage>
        <taxon>Bacteria</taxon>
        <taxon>Bacillati</taxon>
        <taxon>Bacillota</taxon>
        <taxon>Clostridia</taxon>
        <taxon>Lachnospirales</taxon>
        <taxon>Lachnospiraceae</taxon>
        <taxon>Acetatifactor</taxon>
    </lineage>
</organism>
<evidence type="ECO:0000256" key="1">
    <source>
        <dbReference type="SAM" id="Phobius"/>
    </source>
</evidence>
<keyword evidence="1" id="KW-0472">Membrane</keyword>
<accession>A0A2K4ZC64</accession>
<feature type="transmembrane region" description="Helical" evidence="1">
    <location>
        <begin position="67"/>
        <end position="86"/>
    </location>
</feature>
<sequence>MRRKKMIFSIWEVLFAGVLCLVFLIALTGTQFNIAWYKVGFVTVIWLLCLTLLFVMLKKVESWLERYGKILFPLFCGIWAAALYAFSCFARNQPASDFAMVYEGALNYARGTEVYWPYFALWKNNYPLLLLLTSLIRLSDLLGFADPFYLILCLSVAMVIWSGICVFRLVGYAGKSTACQWMGILLFAGFLPCWGGTQNFYTDTMSLCFGIWACLLCQKAFEKAGGYGLAAGVVWGMGCSIKATVAISMVAVFLIVMMTMQWKQWLRLLLPVGAGFLLILGGGTVLWDQSPCAELEEERTAPLEFWLALGSVNNGSYRENREFASVCEAASGKEAKREIARSYIQENRKELFSLPRLISKTRCNFASGFFGLPDFQRSPGSFAYELFNDYGKYGGYVAMLATGYFYALLIFGILSGILGFRNLIRGGSPEWMILMTQLTIFGLMLFLMIWEANNRQLYNHMPWLALMGVFGISETLEGRTRK</sequence>